<keyword evidence="8" id="KW-0325">Glycoprotein</keyword>
<dbReference type="PRINTS" id="PR00237">
    <property type="entry name" value="GPCRRHODOPSN"/>
</dbReference>
<dbReference type="InterPro" id="IPR001758">
    <property type="entry name" value="Prost_EP4_rcpt"/>
</dbReference>
<feature type="transmembrane region" description="Helical" evidence="11">
    <location>
        <begin position="259"/>
        <end position="279"/>
    </location>
</feature>
<evidence type="ECO:0000313" key="13">
    <source>
        <dbReference type="EMBL" id="KAJ8305684.1"/>
    </source>
</evidence>
<dbReference type="SUPFAM" id="SSF81321">
    <property type="entry name" value="Family A G protein-coupled receptor-like"/>
    <property type="match status" value="1"/>
</dbReference>
<dbReference type="InterPro" id="IPR008365">
    <property type="entry name" value="Prostanoid_rcpt"/>
</dbReference>
<evidence type="ECO:0000256" key="11">
    <source>
        <dbReference type="SAM" id="Phobius"/>
    </source>
</evidence>
<comment type="subcellular location">
    <subcellularLocation>
        <location evidence="1">Cell membrane</location>
        <topology evidence="1">Multi-pass membrane protein</topology>
    </subcellularLocation>
</comment>
<dbReference type="Proteomes" id="UP001217089">
    <property type="component" value="Unassembled WGS sequence"/>
</dbReference>
<comment type="similarity">
    <text evidence="10">Belongs to the G-protein coupled receptor 1 family.</text>
</comment>
<dbReference type="PANTHER" id="PTHR11866">
    <property type="entry name" value="G-PROTEIN COUPLED RECEPTOR FAMILY 1 MEMBER"/>
    <property type="match status" value="1"/>
</dbReference>
<evidence type="ECO:0000256" key="2">
    <source>
        <dbReference type="ARBA" id="ARBA00022475"/>
    </source>
</evidence>
<keyword evidence="7 10" id="KW-0675">Receptor</keyword>
<keyword evidence="9 10" id="KW-0807">Transducer</keyword>
<proteinExistence type="inferred from homology"/>
<evidence type="ECO:0000256" key="10">
    <source>
        <dbReference type="RuleBase" id="RU000688"/>
    </source>
</evidence>
<dbReference type="PROSITE" id="PS00237">
    <property type="entry name" value="G_PROTEIN_RECEP_F1_1"/>
    <property type="match status" value="1"/>
</dbReference>
<dbReference type="EMBL" id="JARBDR010000813">
    <property type="protein sequence ID" value="KAJ8305684.1"/>
    <property type="molecule type" value="Genomic_DNA"/>
</dbReference>
<evidence type="ECO:0000256" key="3">
    <source>
        <dbReference type="ARBA" id="ARBA00022692"/>
    </source>
</evidence>
<dbReference type="PRINTS" id="PR00586">
    <property type="entry name" value="PRSTNOIDEP4R"/>
</dbReference>
<dbReference type="Pfam" id="PF00001">
    <property type="entry name" value="7tm_1"/>
    <property type="match status" value="1"/>
</dbReference>
<evidence type="ECO:0000313" key="14">
    <source>
        <dbReference type="Proteomes" id="UP001217089"/>
    </source>
</evidence>
<sequence length="395" mass="44517">MNGTEWTFPNDTTGNDVRSFGIFKDILHFNNNSTDNSTEAVRKKIVPTVSAIMFALGVFGNLLALFVLSRAPKEHKKTVFYRLVGGLAFNDLFGTTALSPVTFVIYANYPEWPGGQALCDYMSFMFIFAGLSTVFVVGAMALDRFLAIRQPYFYSAKVTYHKVKYIFLTSWLAALVFACLPLIGIGKNVKHYPNTWCFFDFYSDEIKVKLFAYIYSSVGLSFILMIAILNTIVIWTLIKMRKVASLAAGGNTKRVDSEIQMMVFVVGVLLVFGICWAPLMVRVFAIQIGLLDETKADDLLVVRLASFNQILDPWVYILFRKELFYRCCSCVKGKLIAVPTKIRKLSNVHIKAKEVTYKSEVTELSDCFSVSNCLKDDEADDIGIPSESIFLHKEK</sequence>
<dbReference type="InterPro" id="IPR017452">
    <property type="entry name" value="GPCR_Rhodpsn_7TM"/>
</dbReference>
<evidence type="ECO:0000256" key="6">
    <source>
        <dbReference type="ARBA" id="ARBA00023136"/>
    </source>
</evidence>
<feature type="transmembrane region" description="Helical" evidence="11">
    <location>
        <begin position="121"/>
        <end position="142"/>
    </location>
</feature>
<protein>
    <recommendedName>
        <fullName evidence="12">G-protein coupled receptors family 1 profile domain-containing protein</fullName>
    </recommendedName>
</protein>
<reference evidence="13 14" key="1">
    <citation type="submission" date="2022-12" db="EMBL/GenBank/DDBJ databases">
        <title>Chromosome-level genome of Tegillarca granosa.</title>
        <authorList>
            <person name="Kim J."/>
        </authorList>
    </citation>
    <scope>NUCLEOTIDE SEQUENCE [LARGE SCALE GENOMIC DNA]</scope>
    <source>
        <strain evidence="13">Teg-2019</strain>
        <tissue evidence="13">Adductor muscle</tissue>
    </source>
</reference>
<dbReference type="PANTHER" id="PTHR11866:SF16">
    <property type="entry name" value="PROSTAGLANDIN E2 RECEPTOR EP4 SUBTYPE-LIKE PROTEIN"/>
    <property type="match status" value="1"/>
</dbReference>
<evidence type="ECO:0000256" key="7">
    <source>
        <dbReference type="ARBA" id="ARBA00023170"/>
    </source>
</evidence>
<evidence type="ECO:0000256" key="5">
    <source>
        <dbReference type="ARBA" id="ARBA00023040"/>
    </source>
</evidence>
<evidence type="ECO:0000256" key="1">
    <source>
        <dbReference type="ARBA" id="ARBA00004651"/>
    </source>
</evidence>
<dbReference type="PROSITE" id="PS50262">
    <property type="entry name" value="G_PROTEIN_RECEP_F1_2"/>
    <property type="match status" value="1"/>
</dbReference>
<organism evidence="13 14">
    <name type="scientific">Tegillarca granosa</name>
    <name type="common">Malaysian cockle</name>
    <name type="synonym">Anadara granosa</name>
    <dbReference type="NCBI Taxonomy" id="220873"/>
    <lineage>
        <taxon>Eukaryota</taxon>
        <taxon>Metazoa</taxon>
        <taxon>Spiralia</taxon>
        <taxon>Lophotrochozoa</taxon>
        <taxon>Mollusca</taxon>
        <taxon>Bivalvia</taxon>
        <taxon>Autobranchia</taxon>
        <taxon>Pteriomorphia</taxon>
        <taxon>Arcoida</taxon>
        <taxon>Arcoidea</taxon>
        <taxon>Arcidae</taxon>
        <taxon>Tegillarca</taxon>
    </lineage>
</organism>
<evidence type="ECO:0000256" key="9">
    <source>
        <dbReference type="ARBA" id="ARBA00023224"/>
    </source>
</evidence>
<keyword evidence="4 11" id="KW-1133">Transmembrane helix</keyword>
<keyword evidence="5 10" id="KW-0297">G-protein coupled receptor</keyword>
<evidence type="ECO:0000256" key="8">
    <source>
        <dbReference type="ARBA" id="ARBA00023180"/>
    </source>
</evidence>
<feature type="domain" description="G-protein coupled receptors family 1 profile" evidence="12">
    <location>
        <begin position="60"/>
        <end position="316"/>
    </location>
</feature>
<feature type="transmembrane region" description="Helical" evidence="11">
    <location>
        <begin position="210"/>
        <end position="238"/>
    </location>
</feature>
<keyword evidence="14" id="KW-1185">Reference proteome</keyword>
<dbReference type="PRINTS" id="PR01788">
    <property type="entry name" value="PROSTANOIDR"/>
</dbReference>
<evidence type="ECO:0000256" key="4">
    <source>
        <dbReference type="ARBA" id="ARBA00022989"/>
    </source>
</evidence>
<dbReference type="InterPro" id="IPR000276">
    <property type="entry name" value="GPCR_Rhodpsn"/>
</dbReference>
<evidence type="ECO:0000259" key="12">
    <source>
        <dbReference type="PROSITE" id="PS50262"/>
    </source>
</evidence>
<feature type="non-terminal residue" evidence="13">
    <location>
        <position position="395"/>
    </location>
</feature>
<feature type="transmembrane region" description="Helical" evidence="11">
    <location>
        <begin position="163"/>
        <end position="185"/>
    </location>
</feature>
<gene>
    <name evidence="13" type="ORF">KUTeg_016229</name>
</gene>
<keyword evidence="2" id="KW-1003">Cell membrane</keyword>
<feature type="transmembrane region" description="Helical" evidence="11">
    <location>
        <begin position="80"/>
        <end position="109"/>
    </location>
</feature>
<feature type="transmembrane region" description="Helical" evidence="11">
    <location>
        <begin position="45"/>
        <end position="68"/>
    </location>
</feature>
<dbReference type="CDD" id="cd14981">
    <property type="entry name" value="7tmA_Prostanoid_R"/>
    <property type="match status" value="1"/>
</dbReference>
<accession>A0ABQ9ELA9</accession>
<comment type="caution">
    <text evidence="13">The sequence shown here is derived from an EMBL/GenBank/DDBJ whole genome shotgun (WGS) entry which is preliminary data.</text>
</comment>
<keyword evidence="6 11" id="KW-0472">Membrane</keyword>
<name>A0ABQ9ELA9_TEGGR</name>
<dbReference type="Gene3D" id="1.20.1070.10">
    <property type="entry name" value="Rhodopsin 7-helix transmembrane proteins"/>
    <property type="match status" value="1"/>
</dbReference>
<keyword evidence="3 10" id="KW-0812">Transmembrane</keyword>